<protein>
    <submittedName>
        <fullName evidence="7">Type II toxin-antitoxin system HipA family toxin</fullName>
    </submittedName>
</protein>
<dbReference type="GO" id="GO:0004674">
    <property type="term" value="F:protein serine/threonine kinase activity"/>
    <property type="evidence" value="ECO:0007669"/>
    <property type="project" value="TreeGrafter"/>
</dbReference>
<dbReference type="GO" id="GO:0005829">
    <property type="term" value="C:cytosol"/>
    <property type="evidence" value="ECO:0007669"/>
    <property type="project" value="TreeGrafter"/>
</dbReference>
<dbReference type="InterPro" id="IPR012893">
    <property type="entry name" value="HipA-like_C"/>
</dbReference>
<dbReference type="EMBL" id="CP038797">
    <property type="protein sequence ID" value="QIV79665.1"/>
    <property type="molecule type" value="Genomic_DNA"/>
</dbReference>
<name>A0A6H0S015_9MYCO</name>
<dbReference type="Gene3D" id="1.10.1070.20">
    <property type="match status" value="1"/>
</dbReference>
<organism evidence="7 8">
    <name type="scientific">Mycolicibacterium frederiksbergense</name>
    <dbReference type="NCBI Taxonomy" id="117567"/>
    <lineage>
        <taxon>Bacteria</taxon>
        <taxon>Bacillati</taxon>
        <taxon>Actinomycetota</taxon>
        <taxon>Actinomycetes</taxon>
        <taxon>Mycobacteriales</taxon>
        <taxon>Mycobacteriaceae</taxon>
        <taxon>Mycolicibacterium</taxon>
    </lineage>
</organism>
<evidence type="ECO:0000256" key="1">
    <source>
        <dbReference type="ARBA" id="ARBA00010164"/>
    </source>
</evidence>
<dbReference type="InterPro" id="IPR017508">
    <property type="entry name" value="HipA_N1"/>
</dbReference>
<dbReference type="PANTHER" id="PTHR37419:SF1">
    <property type="entry name" value="SERINE_THREONINE-PROTEIN KINASE TOXIN HIPA"/>
    <property type="match status" value="1"/>
</dbReference>
<accession>A0A6H0S015</accession>
<geneLocation type="plasmid" evidence="7 8">
    <name>unnamed1</name>
</geneLocation>
<keyword evidence="7" id="KW-0614">Plasmid</keyword>
<keyword evidence="8" id="KW-1185">Reference proteome</keyword>
<proteinExistence type="inferred from homology"/>
<dbReference type="CDD" id="cd17808">
    <property type="entry name" value="HipA_Ec_like"/>
    <property type="match status" value="1"/>
</dbReference>
<keyword evidence="3" id="KW-0418">Kinase</keyword>
<gene>
    <name evidence="7" type="ORF">EXE63_01095</name>
</gene>
<dbReference type="NCBIfam" id="TIGR03071">
    <property type="entry name" value="couple_hipA"/>
    <property type="match status" value="1"/>
</dbReference>
<evidence type="ECO:0000256" key="2">
    <source>
        <dbReference type="ARBA" id="ARBA00022679"/>
    </source>
</evidence>
<reference evidence="7 8" key="1">
    <citation type="submission" date="2019-04" db="EMBL/GenBank/DDBJ databases">
        <title>Draft, Whole-Genome Sequence of the Anthracene-degrading Mycobacterium frederiksbergense LB501T, Isolated from a Polycyclic Aromatic Hydrocarbon (PAH)-Contaminated Soil.</title>
        <authorList>
            <person name="Augelletti F."/>
        </authorList>
    </citation>
    <scope>NUCLEOTIDE SEQUENCE [LARGE SCALE GENOMIC DNA]</scope>
    <source>
        <strain evidence="7 8">LB 501T</strain>
        <plasmid evidence="7 8">unnamed1</plasmid>
    </source>
</reference>
<dbReference type="InterPro" id="IPR052028">
    <property type="entry name" value="HipA_Ser/Thr_kinase"/>
</dbReference>
<evidence type="ECO:0000313" key="7">
    <source>
        <dbReference type="EMBL" id="QIV79665.1"/>
    </source>
</evidence>
<evidence type="ECO:0000256" key="4">
    <source>
        <dbReference type="SAM" id="MobiDB-lite"/>
    </source>
</evidence>
<feature type="domain" description="HipA-like C-terminal" evidence="5">
    <location>
        <begin position="152"/>
        <end position="386"/>
    </location>
</feature>
<feature type="compositionally biased region" description="Acidic residues" evidence="4">
    <location>
        <begin position="430"/>
        <end position="453"/>
    </location>
</feature>
<evidence type="ECO:0000256" key="3">
    <source>
        <dbReference type="ARBA" id="ARBA00022777"/>
    </source>
</evidence>
<dbReference type="AlphaFoldDB" id="A0A6H0S015"/>
<keyword evidence="2" id="KW-0808">Transferase</keyword>
<feature type="domain" description="HipA N-terminal subdomain 1" evidence="6">
    <location>
        <begin position="7"/>
        <end position="107"/>
    </location>
</feature>
<dbReference type="KEGG" id="mfre:EXE63_01095"/>
<dbReference type="Pfam" id="PF13657">
    <property type="entry name" value="Couple_hipA"/>
    <property type="match status" value="1"/>
</dbReference>
<dbReference type="Pfam" id="PF07804">
    <property type="entry name" value="HipA_C"/>
    <property type="match status" value="1"/>
</dbReference>
<dbReference type="PANTHER" id="PTHR37419">
    <property type="entry name" value="SERINE/THREONINE-PROTEIN KINASE TOXIN HIPA"/>
    <property type="match status" value="1"/>
</dbReference>
<comment type="similarity">
    <text evidence="1">Belongs to the HipA Ser/Thr kinase family.</text>
</comment>
<evidence type="ECO:0000313" key="8">
    <source>
        <dbReference type="Proteomes" id="UP000501849"/>
    </source>
</evidence>
<evidence type="ECO:0000259" key="5">
    <source>
        <dbReference type="Pfam" id="PF07804"/>
    </source>
</evidence>
<sequence length="481" mass="51625">MTDINDLAVVLNGRLAGTITHEFGRPHFTYADDYAGSAGRLTPLSLSMPLRPGHTYRHQKAAPWLAGLLPEDPRVREGWAAQYGVSARNTSALLRHLGRDCAGAVQLAPAGDIADVLAQTGHIEPITDVELGARLQRLIDNPGRWTNEGERWSLPGMQGKFTAVRTRDGWATAHGNSASTHIIKPGIMQFKGQALNEHLCQKVLPAIGIAAAHTAYHEFGGVPAIVVTRYDRVERNGTVLRLHQEDMCQAMSVWPGKKYASDGGPSATAIAKLLADHATQDDVDRFADIIVAQYLLGAPDGHAKNYSVILVGNRVTLAPVYDVASVFPYNPDPDSNLSRVAMAIAGRSRFGTVTLDTIAKFATKAGTDPDRLVQRTRDMAAALPDAIAAAAADIPTATLGDLVTGLQAGVARQCGLLDRPRPTAPSNLPDPEDDTDDDLPAPADPSEDTEDDVTVVSYTRGKHDVRTHSRRRPAKHLSDAT</sequence>
<evidence type="ECO:0000259" key="6">
    <source>
        <dbReference type="Pfam" id="PF13657"/>
    </source>
</evidence>
<dbReference type="RefSeq" id="WP_168140447.1">
    <property type="nucleotide sequence ID" value="NZ_CP038797.1"/>
</dbReference>
<feature type="region of interest" description="Disordered" evidence="4">
    <location>
        <begin position="416"/>
        <end position="481"/>
    </location>
</feature>
<dbReference type="Proteomes" id="UP000501849">
    <property type="component" value="Plasmid unnamed1"/>
</dbReference>